<dbReference type="SUPFAM" id="SSF55961">
    <property type="entry name" value="Bet v1-like"/>
    <property type="match status" value="1"/>
</dbReference>
<dbReference type="InterPro" id="IPR013538">
    <property type="entry name" value="ASHA1/2-like_C"/>
</dbReference>
<dbReference type="EMBL" id="MPZV01000002">
    <property type="protein sequence ID" value="OOY24065.1"/>
    <property type="molecule type" value="Genomic_DNA"/>
</dbReference>
<name>A0ABX3MZR0_9RHOB</name>
<proteinExistence type="inferred from homology"/>
<organism evidence="3 4">
    <name type="scientific">Thioclava sediminum</name>
    <dbReference type="NCBI Taxonomy" id="1915319"/>
    <lineage>
        <taxon>Bacteria</taxon>
        <taxon>Pseudomonadati</taxon>
        <taxon>Pseudomonadota</taxon>
        <taxon>Alphaproteobacteria</taxon>
        <taxon>Rhodobacterales</taxon>
        <taxon>Paracoccaceae</taxon>
        <taxon>Thioclava</taxon>
    </lineage>
</organism>
<dbReference type="InterPro" id="IPR023393">
    <property type="entry name" value="START-like_dom_sf"/>
</dbReference>
<reference evidence="3 4" key="1">
    <citation type="submission" date="2016-11" db="EMBL/GenBank/DDBJ databases">
        <title>A multilocus sequence analysis scheme for characterization of bacteria in the genus Thioclava.</title>
        <authorList>
            <person name="Liu Y."/>
            <person name="Shao Z."/>
        </authorList>
    </citation>
    <scope>NUCLEOTIDE SEQUENCE [LARGE SCALE GENOMIC DNA]</scope>
    <source>
        <strain evidence="3 4">TAW-CT134</strain>
    </source>
</reference>
<evidence type="ECO:0000256" key="1">
    <source>
        <dbReference type="ARBA" id="ARBA00006817"/>
    </source>
</evidence>
<sequence>MTTELDLTLTRRVAASPATVYRCWTEPELLKQFFAPKPGRTVDAKLDVRPGGAFYTKMVFEEYGEIESEGCYLIVEPAKRLVFTDCLSADFRPSAQPFFTADLNFIETEEGCEYNVIARHASAESVKRHEEMGFHEGWGTVARQMAEIAEAIERG</sequence>
<dbReference type="Proteomes" id="UP000190787">
    <property type="component" value="Unassembled WGS sequence"/>
</dbReference>
<dbReference type="Gene3D" id="3.30.530.20">
    <property type="match status" value="1"/>
</dbReference>
<dbReference type="RefSeq" id="WP_078604623.1">
    <property type="nucleotide sequence ID" value="NZ_MPZV01000002.1"/>
</dbReference>
<gene>
    <name evidence="3" type="ORF">BMI91_08305</name>
</gene>
<comment type="caution">
    <text evidence="3">The sequence shown here is derived from an EMBL/GenBank/DDBJ whole genome shotgun (WGS) entry which is preliminary data.</text>
</comment>
<evidence type="ECO:0000313" key="3">
    <source>
        <dbReference type="EMBL" id="OOY24065.1"/>
    </source>
</evidence>
<dbReference type="CDD" id="cd08896">
    <property type="entry name" value="SRPBCC_CalC_Aha1-like_3"/>
    <property type="match status" value="1"/>
</dbReference>
<accession>A0ABX3MZR0</accession>
<dbReference type="Pfam" id="PF08327">
    <property type="entry name" value="AHSA1"/>
    <property type="match status" value="1"/>
</dbReference>
<evidence type="ECO:0000259" key="2">
    <source>
        <dbReference type="Pfam" id="PF08327"/>
    </source>
</evidence>
<evidence type="ECO:0000313" key="4">
    <source>
        <dbReference type="Proteomes" id="UP000190787"/>
    </source>
</evidence>
<feature type="domain" description="Activator of Hsp90 ATPase homologue 1/2-like C-terminal" evidence="2">
    <location>
        <begin position="15"/>
        <end position="149"/>
    </location>
</feature>
<comment type="similarity">
    <text evidence="1">Belongs to the AHA1 family.</text>
</comment>
<protein>
    <recommendedName>
        <fullName evidence="2">Activator of Hsp90 ATPase homologue 1/2-like C-terminal domain-containing protein</fullName>
    </recommendedName>
</protein>
<keyword evidence="4" id="KW-1185">Reference proteome</keyword>